<dbReference type="InterPro" id="IPR018378">
    <property type="entry name" value="C-type_lectin_CS"/>
</dbReference>
<accession>A0A914EDC6</accession>
<evidence type="ECO:0000259" key="2">
    <source>
        <dbReference type="PROSITE" id="PS50041"/>
    </source>
</evidence>
<dbReference type="InterPro" id="IPR050111">
    <property type="entry name" value="C-type_lectin/snaclec_domain"/>
</dbReference>
<dbReference type="AlphaFoldDB" id="A0A914EDC6"/>
<dbReference type="InterPro" id="IPR001304">
    <property type="entry name" value="C-type_lectin-like"/>
</dbReference>
<sequence>MNNFWLGATNLAYEGQWMWSDGSNLNMENWQIDQPSGPNKCLIADSLNGIWLSQECHVHAPYVCKVVLKNENQNRFVYPCPEGWIYGEPTNKCYKFINLTANYTTLGEVTKLCEQYDPDASLISIHSYVENNLVSSFQFWKLGYWAIWLGLYCEDHACTWTDGTKYDFSLWEGGESPYEWDGCVIMTGAQGDHYRQKWEVTECAFQAGFWHLACQTNAKNTKKLKLL</sequence>
<dbReference type="InterPro" id="IPR016186">
    <property type="entry name" value="C-type_lectin-like/link_sf"/>
</dbReference>
<dbReference type="CDD" id="cd00037">
    <property type="entry name" value="CLECT"/>
    <property type="match status" value="2"/>
</dbReference>
<organism evidence="3 4">
    <name type="scientific">Acrobeloides nanus</name>
    <dbReference type="NCBI Taxonomy" id="290746"/>
    <lineage>
        <taxon>Eukaryota</taxon>
        <taxon>Metazoa</taxon>
        <taxon>Ecdysozoa</taxon>
        <taxon>Nematoda</taxon>
        <taxon>Chromadorea</taxon>
        <taxon>Rhabditida</taxon>
        <taxon>Tylenchina</taxon>
        <taxon>Cephalobomorpha</taxon>
        <taxon>Cephaloboidea</taxon>
        <taxon>Cephalobidae</taxon>
        <taxon>Acrobeloides</taxon>
    </lineage>
</organism>
<keyword evidence="1" id="KW-1015">Disulfide bond</keyword>
<dbReference type="WBParaSite" id="ACRNAN_scaffold7262.g24137.t1">
    <property type="protein sequence ID" value="ACRNAN_scaffold7262.g24137.t1"/>
    <property type="gene ID" value="ACRNAN_scaffold7262.g24137"/>
</dbReference>
<dbReference type="SMART" id="SM00034">
    <property type="entry name" value="CLECT"/>
    <property type="match status" value="1"/>
</dbReference>
<dbReference type="InterPro" id="IPR016187">
    <property type="entry name" value="CTDL_fold"/>
</dbReference>
<dbReference type="PROSITE" id="PS00615">
    <property type="entry name" value="C_TYPE_LECTIN_1"/>
    <property type="match status" value="1"/>
</dbReference>
<protein>
    <submittedName>
        <fullName evidence="4">C-type lectin domain-containing protein</fullName>
    </submittedName>
</protein>
<evidence type="ECO:0000313" key="4">
    <source>
        <dbReference type="WBParaSite" id="ACRNAN_scaffold7262.g24137.t1"/>
    </source>
</evidence>
<feature type="domain" description="C-type lectin" evidence="2">
    <location>
        <begin position="89"/>
        <end position="203"/>
    </location>
</feature>
<feature type="domain" description="C-type lectin" evidence="2">
    <location>
        <begin position="1"/>
        <end position="65"/>
    </location>
</feature>
<dbReference type="Pfam" id="PF00059">
    <property type="entry name" value="Lectin_C"/>
    <property type="match status" value="1"/>
</dbReference>
<name>A0A914EDC6_9BILA</name>
<dbReference type="PANTHER" id="PTHR22803">
    <property type="entry name" value="MANNOSE, PHOSPHOLIPASE, LECTIN RECEPTOR RELATED"/>
    <property type="match status" value="1"/>
</dbReference>
<evidence type="ECO:0000256" key="1">
    <source>
        <dbReference type="ARBA" id="ARBA00023157"/>
    </source>
</evidence>
<proteinExistence type="predicted"/>
<dbReference type="Proteomes" id="UP000887540">
    <property type="component" value="Unplaced"/>
</dbReference>
<dbReference type="SUPFAM" id="SSF56436">
    <property type="entry name" value="C-type lectin-like"/>
    <property type="match status" value="2"/>
</dbReference>
<dbReference type="Gene3D" id="3.10.100.10">
    <property type="entry name" value="Mannose-Binding Protein A, subunit A"/>
    <property type="match status" value="2"/>
</dbReference>
<evidence type="ECO:0000313" key="3">
    <source>
        <dbReference type="Proteomes" id="UP000887540"/>
    </source>
</evidence>
<dbReference type="PROSITE" id="PS50041">
    <property type="entry name" value="C_TYPE_LECTIN_2"/>
    <property type="match status" value="2"/>
</dbReference>
<keyword evidence="3" id="KW-1185">Reference proteome</keyword>
<reference evidence="4" key="1">
    <citation type="submission" date="2022-11" db="UniProtKB">
        <authorList>
            <consortium name="WormBaseParasite"/>
        </authorList>
    </citation>
    <scope>IDENTIFICATION</scope>
</reference>